<comment type="caution">
    <text evidence="1">The sequence shown here is derived from an EMBL/GenBank/DDBJ whole genome shotgun (WGS) entry which is preliminary data.</text>
</comment>
<sequence>MTISPSFVLGLTEADNAESIAHVAFLRSIEHAVFPLSILKPEEVSFTGALNAKKWILLQNAGSKSRPADTADPLSIVIEDITAEGRAELRRRQTFGPWEWRKKSQA</sequence>
<dbReference type="EMBL" id="JACIFZ010000009">
    <property type="protein sequence ID" value="MBB4224847.1"/>
    <property type="molecule type" value="Genomic_DNA"/>
</dbReference>
<proteinExistence type="predicted"/>
<name>A0A840G0L6_9BURK</name>
<reference evidence="1 2" key="1">
    <citation type="submission" date="2020-08" db="EMBL/GenBank/DDBJ databases">
        <title>Genomic Encyclopedia of Type Strains, Phase IV (KMG-V): Genome sequencing to study the core and pangenomes of soil and plant-associated prokaryotes.</title>
        <authorList>
            <person name="Whitman W."/>
        </authorList>
    </citation>
    <scope>NUCLEOTIDE SEQUENCE [LARGE SCALE GENOMIC DNA]</scope>
    <source>
        <strain evidence="1 2">34/80</strain>
    </source>
</reference>
<evidence type="ECO:0000313" key="1">
    <source>
        <dbReference type="EMBL" id="MBB4224847.1"/>
    </source>
</evidence>
<accession>A0A840G0L6</accession>
<dbReference type="Proteomes" id="UP000524450">
    <property type="component" value="Unassembled WGS sequence"/>
</dbReference>
<evidence type="ECO:0000313" key="2">
    <source>
        <dbReference type="Proteomes" id="UP000524450"/>
    </source>
</evidence>
<dbReference type="RefSeq" id="WP_184641718.1">
    <property type="nucleotide sequence ID" value="NZ_JACIFZ010000009.1"/>
</dbReference>
<gene>
    <name evidence="1" type="ORF">GGD71_005656</name>
</gene>
<dbReference type="AlphaFoldDB" id="A0A840G0L6"/>
<protein>
    <submittedName>
        <fullName evidence="1">Uncharacterized protein</fullName>
    </submittedName>
</protein>
<organism evidence="1 2">
    <name type="scientific">Variovorax guangxiensis</name>
    <dbReference type="NCBI Taxonomy" id="1775474"/>
    <lineage>
        <taxon>Bacteria</taxon>
        <taxon>Pseudomonadati</taxon>
        <taxon>Pseudomonadota</taxon>
        <taxon>Betaproteobacteria</taxon>
        <taxon>Burkholderiales</taxon>
        <taxon>Comamonadaceae</taxon>
        <taxon>Variovorax</taxon>
    </lineage>
</organism>